<sequence length="66" mass="7736">MDTSDSNPNASEDHTAQQYEGFVHIFEKRAYVLNACRAINRPLKSKFRHIPGVRTMEGYSTDYRKW</sequence>
<reference evidence="2" key="2">
    <citation type="submission" date="2020-10" db="UniProtKB">
        <authorList>
            <consortium name="WormBaseParasite"/>
        </authorList>
    </citation>
    <scope>IDENTIFICATION</scope>
</reference>
<dbReference type="WBParaSite" id="Pan_g3373.t1">
    <property type="protein sequence ID" value="Pan_g3373.t1"/>
    <property type="gene ID" value="Pan_g3373"/>
</dbReference>
<keyword evidence="1" id="KW-1185">Reference proteome</keyword>
<accession>A0A7E4VTT8</accession>
<dbReference type="Proteomes" id="UP000492821">
    <property type="component" value="Unassembled WGS sequence"/>
</dbReference>
<organism evidence="1 2">
    <name type="scientific">Panagrellus redivivus</name>
    <name type="common">Microworm</name>
    <dbReference type="NCBI Taxonomy" id="6233"/>
    <lineage>
        <taxon>Eukaryota</taxon>
        <taxon>Metazoa</taxon>
        <taxon>Ecdysozoa</taxon>
        <taxon>Nematoda</taxon>
        <taxon>Chromadorea</taxon>
        <taxon>Rhabditida</taxon>
        <taxon>Tylenchina</taxon>
        <taxon>Panagrolaimomorpha</taxon>
        <taxon>Panagrolaimoidea</taxon>
        <taxon>Panagrolaimidae</taxon>
        <taxon>Panagrellus</taxon>
    </lineage>
</organism>
<reference evidence="1" key="1">
    <citation type="journal article" date="2013" name="Genetics">
        <title>The draft genome and transcriptome of Panagrellus redivivus are shaped by the harsh demands of a free-living lifestyle.</title>
        <authorList>
            <person name="Srinivasan J."/>
            <person name="Dillman A.R."/>
            <person name="Macchietto M.G."/>
            <person name="Heikkinen L."/>
            <person name="Lakso M."/>
            <person name="Fracchia K.M."/>
            <person name="Antoshechkin I."/>
            <person name="Mortazavi A."/>
            <person name="Wong G."/>
            <person name="Sternberg P.W."/>
        </authorList>
    </citation>
    <scope>NUCLEOTIDE SEQUENCE [LARGE SCALE GENOMIC DNA]</scope>
    <source>
        <strain evidence="1">MT8872</strain>
    </source>
</reference>
<evidence type="ECO:0000313" key="2">
    <source>
        <dbReference type="WBParaSite" id="Pan_g3373.t1"/>
    </source>
</evidence>
<name>A0A7E4VTT8_PANRE</name>
<proteinExistence type="predicted"/>
<protein>
    <submittedName>
        <fullName evidence="2">Transposase</fullName>
    </submittedName>
</protein>
<evidence type="ECO:0000313" key="1">
    <source>
        <dbReference type="Proteomes" id="UP000492821"/>
    </source>
</evidence>
<dbReference type="AlphaFoldDB" id="A0A7E4VTT8"/>